<organism evidence="1 2">
    <name type="scientific">Cristinia sonorae</name>
    <dbReference type="NCBI Taxonomy" id="1940300"/>
    <lineage>
        <taxon>Eukaryota</taxon>
        <taxon>Fungi</taxon>
        <taxon>Dikarya</taxon>
        <taxon>Basidiomycota</taxon>
        <taxon>Agaricomycotina</taxon>
        <taxon>Agaricomycetes</taxon>
        <taxon>Agaricomycetidae</taxon>
        <taxon>Agaricales</taxon>
        <taxon>Pleurotineae</taxon>
        <taxon>Stephanosporaceae</taxon>
        <taxon>Cristinia</taxon>
    </lineage>
</organism>
<dbReference type="Pfam" id="PF12689">
    <property type="entry name" value="Acid_PPase"/>
    <property type="match status" value="1"/>
</dbReference>
<accession>A0A8K0UYJ3</accession>
<dbReference type="GO" id="GO:0016791">
    <property type="term" value="F:phosphatase activity"/>
    <property type="evidence" value="ECO:0007669"/>
    <property type="project" value="InterPro"/>
</dbReference>
<keyword evidence="2" id="KW-1185">Reference proteome</keyword>
<proteinExistence type="predicted"/>
<evidence type="ECO:0000313" key="2">
    <source>
        <dbReference type="Proteomes" id="UP000813824"/>
    </source>
</evidence>
<dbReference type="AlphaFoldDB" id="A0A8K0UYJ3"/>
<dbReference type="Proteomes" id="UP000813824">
    <property type="component" value="Unassembled WGS sequence"/>
</dbReference>
<name>A0A8K0UYJ3_9AGAR</name>
<dbReference type="InterPro" id="IPR023214">
    <property type="entry name" value="HAD_sf"/>
</dbReference>
<dbReference type="OrthoDB" id="10252235at2759"/>
<comment type="caution">
    <text evidence="1">The sequence shown here is derived from an EMBL/GenBank/DDBJ whole genome shotgun (WGS) entry which is preliminary data.</text>
</comment>
<dbReference type="InterPro" id="IPR010036">
    <property type="entry name" value="MDP_1_eu_arc"/>
</dbReference>
<protein>
    <submittedName>
        <fullName evidence="1">Uncharacterized protein</fullName>
    </submittedName>
</protein>
<evidence type="ECO:0000313" key="1">
    <source>
        <dbReference type="EMBL" id="KAH8107090.1"/>
    </source>
</evidence>
<dbReference type="Gene3D" id="3.40.50.1000">
    <property type="entry name" value="HAD superfamily/HAD-like"/>
    <property type="match status" value="1"/>
</dbReference>
<sequence length="183" mass="20909">MSRPRTDRLRYYTWYTKNNKRNSSPNPSPNLMFPKVVAFETSGVLFSGDLRKDVWGKGPGASKTLANNVEQVSERVLRDKSNSQNTVELYEDIPRIIHHVLQSGAALAIVSRTQSKDLSDRVLYFFHAIDPKTNVGKPIIKMVKYDEVVDEPKIKHFGRIQGWHKCTYKDIVGGQLLSLFEDN</sequence>
<dbReference type="EMBL" id="JAEVFJ010000002">
    <property type="protein sequence ID" value="KAH8107090.1"/>
    <property type="molecule type" value="Genomic_DNA"/>
</dbReference>
<gene>
    <name evidence="1" type="ORF">BXZ70DRAFT_274870</name>
</gene>
<reference evidence="1" key="1">
    <citation type="journal article" date="2021" name="New Phytol.">
        <title>Evolutionary innovations through gain and loss of genes in the ectomycorrhizal Boletales.</title>
        <authorList>
            <person name="Wu G."/>
            <person name="Miyauchi S."/>
            <person name="Morin E."/>
            <person name="Kuo A."/>
            <person name="Drula E."/>
            <person name="Varga T."/>
            <person name="Kohler A."/>
            <person name="Feng B."/>
            <person name="Cao Y."/>
            <person name="Lipzen A."/>
            <person name="Daum C."/>
            <person name="Hundley H."/>
            <person name="Pangilinan J."/>
            <person name="Johnson J."/>
            <person name="Barry K."/>
            <person name="LaButti K."/>
            <person name="Ng V."/>
            <person name="Ahrendt S."/>
            <person name="Min B."/>
            <person name="Choi I.G."/>
            <person name="Park H."/>
            <person name="Plett J.M."/>
            <person name="Magnuson J."/>
            <person name="Spatafora J.W."/>
            <person name="Nagy L.G."/>
            <person name="Henrissat B."/>
            <person name="Grigoriev I.V."/>
            <person name="Yang Z.L."/>
            <person name="Xu J."/>
            <person name="Martin F.M."/>
        </authorList>
    </citation>
    <scope>NUCLEOTIDE SEQUENCE</scope>
    <source>
        <strain evidence="1">KKN 215</strain>
    </source>
</reference>